<evidence type="ECO:0000313" key="7">
    <source>
        <dbReference type="EMBL" id="MEJ8845940.1"/>
    </source>
</evidence>
<evidence type="ECO:0000256" key="1">
    <source>
        <dbReference type="ARBA" id="ARBA00004651"/>
    </source>
</evidence>
<comment type="subcellular location">
    <subcellularLocation>
        <location evidence="1">Cell membrane</location>
        <topology evidence="1">Multi-pass membrane protein</topology>
    </subcellularLocation>
</comment>
<feature type="transmembrane region" description="Helical" evidence="6">
    <location>
        <begin position="187"/>
        <end position="207"/>
    </location>
</feature>
<proteinExistence type="predicted"/>
<dbReference type="PANTHER" id="PTHR30086">
    <property type="entry name" value="ARGININE EXPORTER PROTEIN ARGO"/>
    <property type="match status" value="1"/>
</dbReference>
<dbReference type="InterPro" id="IPR001123">
    <property type="entry name" value="LeuE-type"/>
</dbReference>
<dbReference type="EMBL" id="JBBKZT010000002">
    <property type="protein sequence ID" value="MEJ8845940.1"/>
    <property type="molecule type" value="Genomic_DNA"/>
</dbReference>
<keyword evidence="2" id="KW-1003">Cell membrane</keyword>
<reference evidence="7 8" key="1">
    <citation type="submission" date="2024-03" db="EMBL/GenBank/DDBJ databases">
        <title>Novel species of the genus Variovorax.</title>
        <authorList>
            <person name="Liu Q."/>
            <person name="Xin Y.-H."/>
        </authorList>
    </citation>
    <scope>NUCLEOTIDE SEQUENCE [LARGE SCALE GENOMIC DNA]</scope>
    <source>
        <strain evidence="7 8">KACC 18900</strain>
    </source>
</reference>
<evidence type="ECO:0000256" key="6">
    <source>
        <dbReference type="SAM" id="Phobius"/>
    </source>
</evidence>
<evidence type="ECO:0000256" key="3">
    <source>
        <dbReference type="ARBA" id="ARBA00022692"/>
    </source>
</evidence>
<gene>
    <name evidence="7" type="ORF">WKW82_04755</name>
</gene>
<organism evidence="7 8">
    <name type="scientific">Variovorax rhizosphaerae</name>
    <dbReference type="NCBI Taxonomy" id="1836200"/>
    <lineage>
        <taxon>Bacteria</taxon>
        <taxon>Pseudomonadati</taxon>
        <taxon>Pseudomonadota</taxon>
        <taxon>Betaproteobacteria</taxon>
        <taxon>Burkholderiales</taxon>
        <taxon>Comamonadaceae</taxon>
        <taxon>Variovorax</taxon>
    </lineage>
</organism>
<accession>A0ABU8WEL5</accession>
<name>A0ABU8WEL5_9BURK</name>
<protein>
    <submittedName>
        <fullName evidence="7">LysE/ArgO family amino acid transporter</fullName>
    </submittedName>
</protein>
<dbReference type="RefSeq" id="WP_340341099.1">
    <property type="nucleotide sequence ID" value="NZ_JBBKZT010000002.1"/>
</dbReference>
<dbReference type="PANTHER" id="PTHR30086:SF20">
    <property type="entry name" value="ARGININE EXPORTER PROTEIN ARGO-RELATED"/>
    <property type="match status" value="1"/>
</dbReference>
<keyword evidence="3 6" id="KW-0812">Transmembrane</keyword>
<feature type="transmembrane region" description="Helical" evidence="6">
    <location>
        <begin position="74"/>
        <end position="95"/>
    </location>
</feature>
<comment type="caution">
    <text evidence="7">The sequence shown here is derived from an EMBL/GenBank/DDBJ whole genome shotgun (WGS) entry which is preliminary data.</text>
</comment>
<keyword evidence="8" id="KW-1185">Reference proteome</keyword>
<evidence type="ECO:0000256" key="2">
    <source>
        <dbReference type="ARBA" id="ARBA00022475"/>
    </source>
</evidence>
<keyword evidence="5 6" id="KW-0472">Membrane</keyword>
<dbReference type="Proteomes" id="UP001385892">
    <property type="component" value="Unassembled WGS sequence"/>
</dbReference>
<evidence type="ECO:0000256" key="4">
    <source>
        <dbReference type="ARBA" id="ARBA00022989"/>
    </source>
</evidence>
<evidence type="ECO:0000256" key="5">
    <source>
        <dbReference type="ARBA" id="ARBA00023136"/>
    </source>
</evidence>
<feature type="transmembrane region" description="Helical" evidence="6">
    <location>
        <begin position="12"/>
        <end position="34"/>
    </location>
</feature>
<evidence type="ECO:0000313" key="8">
    <source>
        <dbReference type="Proteomes" id="UP001385892"/>
    </source>
</evidence>
<keyword evidence="4 6" id="KW-1133">Transmembrane helix</keyword>
<feature type="transmembrane region" description="Helical" evidence="6">
    <location>
        <begin position="46"/>
        <end position="68"/>
    </location>
</feature>
<sequence>MPQPTPALASAFLTGFGITLGLIVAIGAQNAFVLRQGLRREHVGPVVAFCALADTLLVMVGVWTMGSLRTTLPALAPALTLGGALFLFGYGLLALRRALKPHVLLAAQGAPEAASRARVLAQTAAFTLLNPHVYVDTVLLVGSVGAQEAGAARVSFVTGTALASTAWFALLGIGARLLAPLFAKPVAWRWLDALVGAMMLALGLVLLRQV</sequence>
<feature type="transmembrane region" description="Helical" evidence="6">
    <location>
        <begin position="154"/>
        <end position="175"/>
    </location>
</feature>
<dbReference type="Pfam" id="PF01810">
    <property type="entry name" value="LysE"/>
    <property type="match status" value="1"/>
</dbReference>